<dbReference type="InterPro" id="IPR012334">
    <property type="entry name" value="Pectin_lyas_fold"/>
</dbReference>
<dbReference type="EMBL" id="BLJE01000001">
    <property type="protein sequence ID" value="GFE63200.1"/>
    <property type="molecule type" value="Genomic_DNA"/>
</dbReference>
<gene>
    <name evidence="4" type="ORF">KIN_02740</name>
</gene>
<feature type="signal peptide" evidence="2">
    <location>
        <begin position="1"/>
        <end position="23"/>
    </location>
</feature>
<dbReference type="InterPro" id="IPR011050">
    <property type="entry name" value="Pectin_lyase_fold/virulence"/>
</dbReference>
<dbReference type="OrthoDB" id="7938081at2"/>
<evidence type="ECO:0000256" key="1">
    <source>
        <dbReference type="ARBA" id="ARBA00022737"/>
    </source>
</evidence>
<dbReference type="Gene3D" id="2.160.20.10">
    <property type="entry name" value="Single-stranded right-handed beta-helix, Pectin lyase-like"/>
    <property type="match status" value="1"/>
</dbReference>
<dbReference type="Pfam" id="PF13229">
    <property type="entry name" value="Beta_helix"/>
    <property type="match status" value="1"/>
</dbReference>
<dbReference type="InterPro" id="IPR006626">
    <property type="entry name" value="PbH1"/>
</dbReference>
<evidence type="ECO:0000313" key="5">
    <source>
        <dbReference type="Proteomes" id="UP000436822"/>
    </source>
</evidence>
<dbReference type="PANTHER" id="PTHR22990:SF15">
    <property type="entry name" value="F-BOX ONLY PROTEIN 10"/>
    <property type="match status" value="1"/>
</dbReference>
<feature type="domain" description="Right handed beta helix" evidence="3">
    <location>
        <begin position="162"/>
        <end position="311"/>
    </location>
</feature>
<dbReference type="InterPro" id="IPR039448">
    <property type="entry name" value="Beta_helix"/>
</dbReference>
<keyword evidence="5" id="KW-1185">Reference proteome</keyword>
<dbReference type="SUPFAM" id="SSF51126">
    <property type="entry name" value="Pectin lyase-like"/>
    <property type="match status" value="1"/>
</dbReference>
<proteinExistence type="predicted"/>
<organism evidence="4 5">
    <name type="scientific">Litoreibacter roseus</name>
    <dbReference type="NCBI Taxonomy" id="2601869"/>
    <lineage>
        <taxon>Bacteria</taxon>
        <taxon>Pseudomonadati</taxon>
        <taxon>Pseudomonadota</taxon>
        <taxon>Alphaproteobacteria</taxon>
        <taxon>Rhodobacterales</taxon>
        <taxon>Roseobacteraceae</taxon>
        <taxon>Litoreibacter</taxon>
    </lineage>
</organism>
<evidence type="ECO:0000313" key="4">
    <source>
        <dbReference type="EMBL" id="GFE63200.1"/>
    </source>
</evidence>
<keyword evidence="1" id="KW-0677">Repeat</keyword>
<sequence length="447" mass="47074">MTLRCLTLVCATVLSLAGTLASAQQSDQSSSLSLVDMQVVMAQLALRAGANGHLTLARAQTEDEPKAIVLSNGTFRLSDITPDTLPNAGLGLSSQHLTSPRPIVVWSNATLIMEDGDRLELRRDTGAFLLNFGRVIADGAQIGGSQLPNLKDQTFRPFLLSAGSGSVEIRNSRLEFLGFGRAGNFSGVSVLNRGLYPALGPSLIEDSTFHSVQSASFDSTKGTVIRNNNFSGSAATSLRLIGAEGAEVTGNTISTAKNHGLRITAGSRQILIKDNTFRNIAGVGILADRGVENLVVAGNHIDQSAKGGVSFVRVTCAILSDNHVALVGQKGLSVRESQDVHVLNNQLFGNRGAGIYVGDQAPDALTVLQGNVFEKNGRGLSGAAAEHLVLKGNDFSKQFPRLLGGDLMSVIHVIARDLTGDAVMSISPRKTDLNVAMPKPCDARAEI</sequence>
<dbReference type="Proteomes" id="UP000436822">
    <property type="component" value="Unassembled WGS sequence"/>
</dbReference>
<dbReference type="SMART" id="SM00710">
    <property type="entry name" value="PbH1"/>
    <property type="match status" value="6"/>
</dbReference>
<dbReference type="RefSeq" id="WP_159804160.1">
    <property type="nucleotide sequence ID" value="NZ_BLJE01000001.1"/>
</dbReference>
<name>A0A6N6JBG4_9RHOB</name>
<dbReference type="PANTHER" id="PTHR22990">
    <property type="entry name" value="F-BOX ONLY PROTEIN"/>
    <property type="match status" value="1"/>
</dbReference>
<evidence type="ECO:0000256" key="2">
    <source>
        <dbReference type="SAM" id="SignalP"/>
    </source>
</evidence>
<protein>
    <recommendedName>
        <fullName evidence="3">Right handed beta helix domain-containing protein</fullName>
    </recommendedName>
</protein>
<feature type="chain" id="PRO_5026999856" description="Right handed beta helix domain-containing protein" evidence="2">
    <location>
        <begin position="24"/>
        <end position="447"/>
    </location>
</feature>
<comment type="caution">
    <text evidence="4">The sequence shown here is derived from an EMBL/GenBank/DDBJ whole genome shotgun (WGS) entry which is preliminary data.</text>
</comment>
<keyword evidence="2" id="KW-0732">Signal</keyword>
<accession>A0A6N6JBG4</accession>
<reference evidence="4 5" key="1">
    <citation type="submission" date="2019-12" db="EMBL/GenBank/DDBJ databases">
        <title>Litoreibacter badius sp. nov., a novel bacteriochlorophyll a-containing bacterium in the genus Litoreibacter.</title>
        <authorList>
            <person name="Kanamuro M."/>
            <person name="Takabe Y."/>
            <person name="Mori K."/>
            <person name="Takaichi S."/>
            <person name="Hanada S."/>
        </authorList>
    </citation>
    <scope>NUCLEOTIDE SEQUENCE [LARGE SCALE GENOMIC DNA]</scope>
    <source>
        <strain evidence="4 5">K6</strain>
    </source>
</reference>
<dbReference type="AlphaFoldDB" id="A0A6N6JBG4"/>
<evidence type="ECO:0000259" key="3">
    <source>
        <dbReference type="Pfam" id="PF13229"/>
    </source>
</evidence>
<dbReference type="InterPro" id="IPR051550">
    <property type="entry name" value="SCF-Subunits/Alg-Epimerases"/>
</dbReference>